<dbReference type="EMBL" id="JAHCVI010000003">
    <property type="protein sequence ID" value="KAG7288217.1"/>
    <property type="molecule type" value="Genomic_DNA"/>
</dbReference>
<organism evidence="4 5">
    <name type="scientific">Staphylotrichum longicolle</name>
    <dbReference type="NCBI Taxonomy" id="669026"/>
    <lineage>
        <taxon>Eukaryota</taxon>
        <taxon>Fungi</taxon>
        <taxon>Dikarya</taxon>
        <taxon>Ascomycota</taxon>
        <taxon>Pezizomycotina</taxon>
        <taxon>Sordariomycetes</taxon>
        <taxon>Sordariomycetidae</taxon>
        <taxon>Sordariales</taxon>
        <taxon>Chaetomiaceae</taxon>
        <taxon>Staphylotrichum</taxon>
    </lineage>
</organism>
<comment type="caution">
    <text evidence="4">The sequence shown here is derived from an EMBL/GenBank/DDBJ whole genome shotgun (WGS) entry which is preliminary data.</text>
</comment>
<evidence type="ECO:0000259" key="3">
    <source>
        <dbReference type="SMART" id="SM00829"/>
    </source>
</evidence>
<evidence type="ECO:0000256" key="1">
    <source>
        <dbReference type="ARBA" id="ARBA00008072"/>
    </source>
</evidence>
<keyword evidence="2" id="KW-0560">Oxidoreductase</keyword>
<protein>
    <recommendedName>
        <fullName evidence="3">Enoyl reductase (ER) domain-containing protein</fullName>
    </recommendedName>
</protein>
<dbReference type="SMART" id="SM00829">
    <property type="entry name" value="PKS_ER"/>
    <property type="match status" value="1"/>
</dbReference>
<dbReference type="AlphaFoldDB" id="A0AAD4EYT4"/>
<dbReference type="Gene3D" id="3.90.180.10">
    <property type="entry name" value="Medium-chain alcohol dehydrogenases, catalytic domain"/>
    <property type="match status" value="1"/>
</dbReference>
<name>A0AAD4EYT4_9PEZI</name>
<sequence>MAPPSEIKAVVITKPGTAEVKTVPLPTLPEDYILVRPTAVALNPTDWKHVGMGESTVGTRVGCDYAGIVEQVGPKVTKPFAKGDRICGIVHGSNSVQPEGGAFAEYIIVKGDLQIKTPDNLTDEEAATLGVGISTILIYGGSTATGILGIQLATLSGYRVATTCSPSNFDYVRSLGARGVFDYRSPTVVDEIKAWSADPDALTLAWDCVSGGGSTEICAAALSRTRPGRYWGLLAIDDKVVKGVNDKVESGYRLAYTMFGEPFEKRVKVPAIPADYEFGKMFWEVARGLLVEGKVKPARADVNRGGKGLEGVLVGLDELKQGKGAALNIGNIDQLVIAITGSRDQLRAVLDLASAPHFIAAPDSHASLGVSTTPDTMLDALEDARDGDFFASPGAEAGDDRHAVVDDKCL</sequence>
<proteinExistence type="inferred from homology"/>
<feature type="domain" description="Enoyl reductase (ER)" evidence="3">
    <location>
        <begin position="16"/>
        <end position="254"/>
    </location>
</feature>
<keyword evidence="5" id="KW-1185">Reference proteome</keyword>
<dbReference type="InterPro" id="IPR011032">
    <property type="entry name" value="GroES-like_sf"/>
</dbReference>
<dbReference type="GO" id="GO:0016651">
    <property type="term" value="F:oxidoreductase activity, acting on NAD(P)H"/>
    <property type="evidence" value="ECO:0007669"/>
    <property type="project" value="InterPro"/>
</dbReference>
<dbReference type="Gene3D" id="3.40.50.720">
    <property type="entry name" value="NAD(P)-binding Rossmann-like Domain"/>
    <property type="match status" value="1"/>
</dbReference>
<dbReference type="PANTHER" id="PTHR45348:SF2">
    <property type="entry name" value="ZINC-TYPE ALCOHOL DEHYDROGENASE-LIKE PROTEIN C2E1P3.01"/>
    <property type="match status" value="1"/>
</dbReference>
<dbReference type="SUPFAM" id="SSF50129">
    <property type="entry name" value="GroES-like"/>
    <property type="match status" value="1"/>
</dbReference>
<dbReference type="InterPro" id="IPR013154">
    <property type="entry name" value="ADH-like_N"/>
</dbReference>
<reference evidence="4" key="1">
    <citation type="submission" date="2023-02" db="EMBL/GenBank/DDBJ databases">
        <authorList>
            <person name="Palmer J.M."/>
        </authorList>
    </citation>
    <scope>NUCLEOTIDE SEQUENCE</scope>
    <source>
        <strain evidence="4">FW57</strain>
    </source>
</reference>
<evidence type="ECO:0000313" key="4">
    <source>
        <dbReference type="EMBL" id="KAG7288217.1"/>
    </source>
</evidence>
<dbReference type="InterPro" id="IPR047122">
    <property type="entry name" value="Trans-enoyl_RdTase-like"/>
</dbReference>
<evidence type="ECO:0000256" key="2">
    <source>
        <dbReference type="ARBA" id="ARBA00023002"/>
    </source>
</evidence>
<dbReference type="InterPro" id="IPR020843">
    <property type="entry name" value="ER"/>
</dbReference>
<dbReference type="Proteomes" id="UP001197093">
    <property type="component" value="Unassembled WGS sequence"/>
</dbReference>
<dbReference type="PANTHER" id="PTHR45348">
    <property type="entry name" value="HYPOTHETICAL OXIDOREDUCTASE (EUROFUNG)"/>
    <property type="match status" value="1"/>
</dbReference>
<accession>A0AAD4EYT4</accession>
<dbReference type="InterPro" id="IPR036291">
    <property type="entry name" value="NAD(P)-bd_dom_sf"/>
</dbReference>
<evidence type="ECO:0000313" key="5">
    <source>
        <dbReference type="Proteomes" id="UP001197093"/>
    </source>
</evidence>
<dbReference type="CDD" id="cd08249">
    <property type="entry name" value="enoyl_reductase_like"/>
    <property type="match status" value="1"/>
</dbReference>
<dbReference type="SUPFAM" id="SSF51735">
    <property type="entry name" value="NAD(P)-binding Rossmann-fold domains"/>
    <property type="match status" value="1"/>
</dbReference>
<dbReference type="Pfam" id="PF08240">
    <property type="entry name" value="ADH_N"/>
    <property type="match status" value="1"/>
</dbReference>
<comment type="similarity">
    <text evidence="1">Belongs to the zinc-containing alcohol dehydrogenase family.</text>
</comment>
<gene>
    <name evidence="4" type="ORF">NEMBOFW57_007747</name>
</gene>